<dbReference type="KEGG" id="psoj:PHYSODRAFT_552887"/>
<dbReference type="AlphaFoldDB" id="G4YJB4"/>
<dbReference type="RefSeq" id="XP_009516986.1">
    <property type="nucleotide sequence ID" value="XM_009518691.1"/>
</dbReference>
<gene>
    <name evidence="2" type="ORF">PHYSODRAFT_552887</name>
</gene>
<feature type="compositionally biased region" description="Basic residues" evidence="1">
    <location>
        <begin position="396"/>
        <end position="406"/>
    </location>
</feature>
<feature type="region of interest" description="Disordered" evidence="1">
    <location>
        <begin position="315"/>
        <end position="340"/>
    </location>
</feature>
<reference evidence="2 3" key="1">
    <citation type="journal article" date="2006" name="Science">
        <title>Phytophthora genome sequences uncover evolutionary origins and mechanisms of pathogenesis.</title>
        <authorList>
            <person name="Tyler B.M."/>
            <person name="Tripathy S."/>
            <person name="Zhang X."/>
            <person name="Dehal P."/>
            <person name="Jiang R.H."/>
            <person name="Aerts A."/>
            <person name="Arredondo F.D."/>
            <person name="Baxter L."/>
            <person name="Bensasson D."/>
            <person name="Beynon J.L."/>
            <person name="Chapman J."/>
            <person name="Damasceno C.M."/>
            <person name="Dorrance A.E."/>
            <person name="Dou D."/>
            <person name="Dickerman A.W."/>
            <person name="Dubchak I.L."/>
            <person name="Garbelotto M."/>
            <person name="Gijzen M."/>
            <person name="Gordon S.G."/>
            <person name="Govers F."/>
            <person name="Grunwald N.J."/>
            <person name="Huang W."/>
            <person name="Ivors K.L."/>
            <person name="Jones R.W."/>
            <person name="Kamoun S."/>
            <person name="Krampis K."/>
            <person name="Lamour K.H."/>
            <person name="Lee M.K."/>
            <person name="McDonald W.H."/>
            <person name="Medina M."/>
            <person name="Meijer H.J."/>
            <person name="Nordberg E.K."/>
            <person name="Maclean D.J."/>
            <person name="Ospina-Giraldo M.D."/>
            <person name="Morris P.F."/>
            <person name="Phuntumart V."/>
            <person name="Putnam N.H."/>
            <person name="Rash S."/>
            <person name="Rose J.K."/>
            <person name="Sakihama Y."/>
            <person name="Salamov A.A."/>
            <person name="Savidor A."/>
            <person name="Scheuring C.F."/>
            <person name="Smith B.M."/>
            <person name="Sobral B.W."/>
            <person name="Terry A."/>
            <person name="Torto-Alalibo T.A."/>
            <person name="Win J."/>
            <person name="Xu Z."/>
            <person name="Zhang H."/>
            <person name="Grigoriev I.V."/>
            <person name="Rokhsar D.S."/>
            <person name="Boore J.L."/>
        </authorList>
    </citation>
    <scope>NUCLEOTIDE SEQUENCE [LARGE SCALE GENOMIC DNA]</scope>
    <source>
        <strain evidence="2 3">P6497</strain>
    </source>
</reference>
<evidence type="ECO:0000313" key="2">
    <source>
        <dbReference type="EMBL" id="EGZ29711.1"/>
    </source>
</evidence>
<proteinExistence type="predicted"/>
<feature type="region of interest" description="Disordered" evidence="1">
    <location>
        <begin position="226"/>
        <end position="246"/>
    </location>
</feature>
<dbReference type="InParanoid" id="G4YJB4"/>
<sequence length="484" mass="52040">MEDTRRAIRQGRLLAGEGLYAHALDTWKAALSGAYSQQDYAGLFVLSCNVGEACVELAAQSKNGVNAAKQLQEGQESLDYALQVVEQCSLRNVLGGYRALYRGVRRAEALTRKAAELMDKLRQAEEVVVECTTCGEAGGVVVLDENDGCYYCKMCYDEYYTAEEVDAVKKERMEVGDTDEEESVAVRDVAEVESGVEDDLGGEDIEVEIDAAAKGGVEIEVATVPEPSAVLSPATNGAQDEKRQDRVRYERVELGSLADFLAGKLRVENNAEQIETQRSDHTADVAELLTPMPADTNPPDEGVPDHDALAKDEDHTADTSLPESDSACEEDPRSDEDAAAVAVAAVPTKLEYSIAELLELRKQSPAAVPVVLLSSPVFDDGTAPPPARNKSTNSNSRKKSSAKKTARSAVASRQSKADAADQVDDDTDSISPLPTLDLCNVMRAALQEQRDGADPHCSSSGILETALYTSAHVRLEAERPDNGL</sequence>
<dbReference type="Proteomes" id="UP000002640">
    <property type="component" value="Unassembled WGS sequence"/>
</dbReference>
<evidence type="ECO:0000313" key="3">
    <source>
        <dbReference type="Proteomes" id="UP000002640"/>
    </source>
</evidence>
<organism evidence="2 3">
    <name type="scientific">Phytophthora sojae (strain P6497)</name>
    <name type="common">Soybean stem and root rot agent</name>
    <name type="synonym">Phytophthora megasperma f. sp. glycines</name>
    <dbReference type="NCBI Taxonomy" id="1094619"/>
    <lineage>
        <taxon>Eukaryota</taxon>
        <taxon>Sar</taxon>
        <taxon>Stramenopiles</taxon>
        <taxon>Oomycota</taxon>
        <taxon>Peronosporomycetes</taxon>
        <taxon>Peronosporales</taxon>
        <taxon>Peronosporaceae</taxon>
        <taxon>Phytophthora</taxon>
    </lineage>
</organism>
<feature type="region of interest" description="Disordered" evidence="1">
    <location>
        <begin position="376"/>
        <end position="434"/>
    </location>
</feature>
<accession>G4YJB4</accession>
<dbReference type="GeneID" id="20662860"/>
<dbReference type="EMBL" id="JH159151">
    <property type="protein sequence ID" value="EGZ29711.1"/>
    <property type="molecule type" value="Genomic_DNA"/>
</dbReference>
<feature type="compositionally biased region" description="Acidic residues" evidence="1">
    <location>
        <begin position="326"/>
        <end position="338"/>
    </location>
</feature>
<name>G4YJB4_PHYSP</name>
<dbReference type="OMA" id="ACARIAM"/>
<keyword evidence="3" id="KW-1185">Reference proteome</keyword>
<protein>
    <submittedName>
        <fullName evidence="2">Uncharacterized protein</fullName>
    </submittedName>
</protein>
<evidence type="ECO:0000256" key="1">
    <source>
        <dbReference type="SAM" id="MobiDB-lite"/>
    </source>
</evidence>